<dbReference type="STRING" id="993070.AS031_05725"/>
<dbReference type="PANTHER" id="PTHR12215:SF10">
    <property type="entry name" value="L-AMINOADIPATE-SEMIALDEHYDE DEHYDROGENASE-PHOSPHOPANTETHEINYL TRANSFERASE"/>
    <property type="match status" value="1"/>
</dbReference>
<dbReference type="Gene3D" id="3.90.470.20">
    <property type="entry name" value="4'-phosphopantetheinyl transferase domain"/>
    <property type="match status" value="1"/>
</dbReference>
<evidence type="ECO:0000313" key="2">
    <source>
        <dbReference type="EMBL" id="KSU77577.1"/>
    </source>
</evidence>
<dbReference type="GO" id="GO:0000287">
    <property type="term" value="F:magnesium ion binding"/>
    <property type="evidence" value="ECO:0007669"/>
    <property type="project" value="InterPro"/>
</dbReference>
<sequence>MPLAPRPAPATVRWWCEPVSAFAGVPVLPADAHRIARLARDADRLRAVAGTELLRRAVARIIGVRMADLRVSRSCRRCGSDQHGKPWFPDTGVHASLSHSGGLVAVAVAAQPVGIDIEALAAHTAGEWELDEWVRVESVVKATGDGLAVDPRSVALMLDGDHRRVTAYGEGALDGVTVDLPAVAGAVGAVTVLGTGPVVLRRGDLGELDDAEEFGSPRALPL</sequence>
<proteinExistence type="predicted"/>
<comment type="caution">
    <text evidence="2">The sequence shown here is derived from an EMBL/GenBank/DDBJ whole genome shotgun (WGS) entry which is preliminary data.</text>
</comment>
<dbReference type="SUPFAM" id="SSF56214">
    <property type="entry name" value="4'-phosphopantetheinyl transferase"/>
    <property type="match status" value="2"/>
</dbReference>
<evidence type="ECO:0000256" key="1">
    <source>
        <dbReference type="ARBA" id="ARBA00022679"/>
    </source>
</evidence>
<keyword evidence="3" id="KW-1185">Reference proteome</keyword>
<organism evidence="2 3">
    <name type="scientific">Pseudarthrobacter enclensis</name>
    <dbReference type="NCBI Taxonomy" id="993070"/>
    <lineage>
        <taxon>Bacteria</taxon>
        <taxon>Bacillati</taxon>
        <taxon>Actinomycetota</taxon>
        <taxon>Actinomycetes</taxon>
        <taxon>Micrococcales</taxon>
        <taxon>Micrococcaceae</taxon>
        <taxon>Pseudarthrobacter</taxon>
    </lineage>
</organism>
<dbReference type="GO" id="GO:0019878">
    <property type="term" value="P:lysine biosynthetic process via aminoadipic acid"/>
    <property type="evidence" value="ECO:0007669"/>
    <property type="project" value="TreeGrafter"/>
</dbReference>
<keyword evidence="1" id="KW-0808">Transferase</keyword>
<dbReference type="RefSeq" id="WP_058267170.1">
    <property type="nucleotide sequence ID" value="NZ_FMAZ01000002.1"/>
</dbReference>
<reference evidence="2 3" key="1">
    <citation type="journal article" date="2014" name="Arch. Microbiol.">
        <title>Arthrobacter enclensis sp. nov., isolated from sediment sample.</title>
        <authorList>
            <person name="Dastager S.G."/>
            <person name="Liu Q."/>
            <person name="Tang S.K."/>
            <person name="Krishnamurthi S."/>
            <person name="Lee J.C."/>
            <person name="Li W.J."/>
        </authorList>
    </citation>
    <scope>NUCLEOTIDE SEQUENCE [LARGE SCALE GENOMIC DNA]</scope>
    <source>
        <strain evidence="2 3">NIO-1008</strain>
    </source>
</reference>
<evidence type="ECO:0000313" key="3">
    <source>
        <dbReference type="Proteomes" id="UP000053199"/>
    </source>
</evidence>
<name>A0A0V8IS81_9MICC</name>
<dbReference type="AlphaFoldDB" id="A0A0V8IS81"/>
<dbReference type="InterPro" id="IPR037143">
    <property type="entry name" value="4-PPantetheinyl_Trfase_dom_sf"/>
</dbReference>
<dbReference type="InterPro" id="IPR050559">
    <property type="entry name" value="P-Pant_transferase_sf"/>
</dbReference>
<protein>
    <recommendedName>
        <fullName evidence="4">4-phosphopantetheinyl transferase</fullName>
    </recommendedName>
</protein>
<dbReference type="GO" id="GO:0005829">
    <property type="term" value="C:cytosol"/>
    <property type="evidence" value="ECO:0007669"/>
    <property type="project" value="TreeGrafter"/>
</dbReference>
<dbReference type="Proteomes" id="UP000053199">
    <property type="component" value="Unassembled WGS sequence"/>
</dbReference>
<evidence type="ECO:0008006" key="4">
    <source>
        <dbReference type="Google" id="ProtNLM"/>
    </source>
</evidence>
<gene>
    <name evidence="2" type="ORF">AS031_05725</name>
</gene>
<dbReference type="GO" id="GO:0008897">
    <property type="term" value="F:holo-[acyl-carrier-protein] synthase activity"/>
    <property type="evidence" value="ECO:0007669"/>
    <property type="project" value="InterPro"/>
</dbReference>
<dbReference type="PANTHER" id="PTHR12215">
    <property type="entry name" value="PHOSPHOPANTETHEINE TRANSFERASE"/>
    <property type="match status" value="1"/>
</dbReference>
<dbReference type="EMBL" id="LNQM01000002">
    <property type="protein sequence ID" value="KSU77577.1"/>
    <property type="molecule type" value="Genomic_DNA"/>
</dbReference>
<accession>A0A0V8IS81</accession>